<comment type="caution">
    <text evidence="2">The sequence shown here is derived from an EMBL/GenBank/DDBJ whole genome shotgun (WGS) entry which is preliminary data.</text>
</comment>
<feature type="compositionally biased region" description="Low complexity" evidence="1">
    <location>
        <begin position="59"/>
        <end position="70"/>
    </location>
</feature>
<dbReference type="AlphaFoldDB" id="A0A6D2KDZ3"/>
<dbReference type="EMBL" id="CACVBM020001507">
    <property type="protein sequence ID" value="CAA7052661.1"/>
    <property type="molecule type" value="Genomic_DNA"/>
</dbReference>
<protein>
    <submittedName>
        <fullName evidence="2">Uncharacterized protein</fullName>
    </submittedName>
</protein>
<name>A0A6D2KDZ3_9BRAS</name>
<sequence>MSNRTSRKKLSCYSRPTPKDSKFAGMKSIVAALGGKFDTVQANVNYLVQSVARGAATTQGTIQQQPSQQQPLFSHLAHRVED</sequence>
<feature type="region of interest" description="Disordered" evidence="1">
    <location>
        <begin position="59"/>
        <end position="82"/>
    </location>
</feature>
<evidence type="ECO:0000313" key="2">
    <source>
        <dbReference type="EMBL" id="CAA7052661.1"/>
    </source>
</evidence>
<keyword evidence="3" id="KW-1185">Reference proteome</keyword>
<evidence type="ECO:0000313" key="3">
    <source>
        <dbReference type="Proteomes" id="UP000467841"/>
    </source>
</evidence>
<organism evidence="2 3">
    <name type="scientific">Microthlaspi erraticum</name>
    <dbReference type="NCBI Taxonomy" id="1685480"/>
    <lineage>
        <taxon>Eukaryota</taxon>
        <taxon>Viridiplantae</taxon>
        <taxon>Streptophyta</taxon>
        <taxon>Embryophyta</taxon>
        <taxon>Tracheophyta</taxon>
        <taxon>Spermatophyta</taxon>
        <taxon>Magnoliopsida</taxon>
        <taxon>eudicotyledons</taxon>
        <taxon>Gunneridae</taxon>
        <taxon>Pentapetalae</taxon>
        <taxon>rosids</taxon>
        <taxon>malvids</taxon>
        <taxon>Brassicales</taxon>
        <taxon>Brassicaceae</taxon>
        <taxon>Coluteocarpeae</taxon>
        <taxon>Microthlaspi</taxon>
    </lineage>
</organism>
<gene>
    <name evidence="2" type="ORF">MERR_LOCUS39896</name>
</gene>
<evidence type="ECO:0000256" key="1">
    <source>
        <dbReference type="SAM" id="MobiDB-lite"/>
    </source>
</evidence>
<proteinExistence type="predicted"/>
<accession>A0A6D2KDZ3</accession>
<dbReference type="Proteomes" id="UP000467841">
    <property type="component" value="Unassembled WGS sequence"/>
</dbReference>
<reference evidence="2" key="1">
    <citation type="submission" date="2020-01" db="EMBL/GenBank/DDBJ databases">
        <authorList>
            <person name="Mishra B."/>
        </authorList>
    </citation>
    <scope>NUCLEOTIDE SEQUENCE [LARGE SCALE GENOMIC DNA]</scope>
</reference>